<dbReference type="InParanoid" id="A5DUF0"/>
<dbReference type="GO" id="GO:0005782">
    <property type="term" value="C:peroxisomal matrix"/>
    <property type="evidence" value="ECO:0007669"/>
    <property type="project" value="UniProtKB-SubCell"/>
</dbReference>
<dbReference type="STRING" id="379508.A5DUF0"/>
<proteinExistence type="inferred from homology"/>
<name>A5DUF0_LODEL</name>
<gene>
    <name evidence="3" type="ORF">LELG_00986</name>
</gene>
<accession>A5DUF0</accession>
<dbReference type="InterPro" id="IPR049450">
    <property type="entry name" value="ACOT8-like_C"/>
</dbReference>
<dbReference type="eggNOG" id="KOG3016">
    <property type="taxonomic scope" value="Eukaryota"/>
</dbReference>
<dbReference type="GO" id="GO:0006637">
    <property type="term" value="P:acyl-CoA metabolic process"/>
    <property type="evidence" value="ECO:0007669"/>
    <property type="project" value="InterPro"/>
</dbReference>
<evidence type="ECO:0000259" key="2">
    <source>
        <dbReference type="Pfam" id="PF20789"/>
    </source>
</evidence>
<evidence type="ECO:0000313" key="4">
    <source>
        <dbReference type="Proteomes" id="UP000001996"/>
    </source>
</evidence>
<dbReference type="OMA" id="FHYNAMS"/>
<dbReference type="InterPro" id="IPR042171">
    <property type="entry name" value="Acyl-CoA_hotdog"/>
</dbReference>
<dbReference type="GO" id="GO:0009062">
    <property type="term" value="P:fatty acid catabolic process"/>
    <property type="evidence" value="ECO:0007669"/>
    <property type="project" value="TreeGrafter"/>
</dbReference>
<comment type="similarity">
    <text evidence="1">Belongs to the C/M/P thioester hydrolase family.</text>
</comment>
<dbReference type="Gene3D" id="2.40.160.210">
    <property type="entry name" value="Acyl-CoA thioesterase, double hotdog domain"/>
    <property type="match status" value="1"/>
</dbReference>
<sequence>MELTIEENPIPDFEEALRVVKIDDTHYVGAHPLRLPVSVGRGVYGGHMIAQSLLVGIESTRSDDTNEVMIPDSYHSFFINAGNWKTPMEYKVTKLYDDEFISKRYILAYQRGKNRISCLVTLRKQGTKTLHSQSPSQQLQQQLTLLDESIPPPPLQSKYPNPDQLHQVQHTDFVRNAFGDEFLNHKICPEENSLPFSNRWVTVFTGLKNIPEPGTGYEKIVDSYPDALGEVHDVEKLVLRPKDSQSVKNPIYNYVGLADISDSAFITTIARVLHLPWSPALERGETYDAQTDATYIARATLNGLHIFHYNAMSLDHHIYFHNDEYEPRDGSAFDICKDWLAFTYQMKRLSNNRLVARGFIYNENQRCIATVVQEGLTILFKGVGSTANKAHL</sequence>
<dbReference type="EMBL" id="CH981524">
    <property type="protein sequence ID" value="EDK42808.1"/>
    <property type="molecule type" value="Genomic_DNA"/>
</dbReference>
<dbReference type="Pfam" id="PF20789">
    <property type="entry name" value="4HBT_3C"/>
    <property type="match status" value="1"/>
</dbReference>
<dbReference type="KEGG" id="lel:PVL30_000949"/>
<evidence type="ECO:0000313" key="3">
    <source>
        <dbReference type="EMBL" id="EDK42808.1"/>
    </source>
</evidence>
<dbReference type="InterPro" id="IPR003703">
    <property type="entry name" value="Acyl_CoA_thio"/>
</dbReference>
<dbReference type="OrthoDB" id="68328at2759"/>
<evidence type="ECO:0000256" key="1">
    <source>
        <dbReference type="ARBA" id="ARBA00006538"/>
    </source>
</evidence>
<dbReference type="GeneID" id="5235306"/>
<dbReference type="CDD" id="cd03444">
    <property type="entry name" value="Thioesterase_II_repeat1"/>
    <property type="match status" value="1"/>
</dbReference>
<dbReference type="HOGENOM" id="CLU_032690_2_1_1"/>
<dbReference type="Proteomes" id="UP000001996">
    <property type="component" value="Unassembled WGS sequence"/>
</dbReference>
<reference evidence="3 4" key="1">
    <citation type="journal article" date="2009" name="Nature">
        <title>Evolution of pathogenicity and sexual reproduction in eight Candida genomes.</title>
        <authorList>
            <person name="Butler G."/>
            <person name="Rasmussen M.D."/>
            <person name="Lin M.F."/>
            <person name="Santos M.A."/>
            <person name="Sakthikumar S."/>
            <person name="Munro C.A."/>
            <person name="Rheinbay E."/>
            <person name="Grabherr M."/>
            <person name="Forche A."/>
            <person name="Reedy J.L."/>
            <person name="Agrafioti I."/>
            <person name="Arnaud M.B."/>
            <person name="Bates S."/>
            <person name="Brown A.J."/>
            <person name="Brunke S."/>
            <person name="Costanzo M.C."/>
            <person name="Fitzpatrick D.A."/>
            <person name="de Groot P.W."/>
            <person name="Harris D."/>
            <person name="Hoyer L.L."/>
            <person name="Hube B."/>
            <person name="Klis F.M."/>
            <person name="Kodira C."/>
            <person name="Lennard N."/>
            <person name="Logue M.E."/>
            <person name="Martin R."/>
            <person name="Neiman A.M."/>
            <person name="Nikolaou E."/>
            <person name="Quail M.A."/>
            <person name="Quinn J."/>
            <person name="Santos M.C."/>
            <person name="Schmitzberger F.F."/>
            <person name="Sherlock G."/>
            <person name="Shah P."/>
            <person name="Silverstein K.A."/>
            <person name="Skrzypek M.S."/>
            <person name="Soll D."/>
            <person name="Staggs R."/>
            <person name="Stansfield I."/>
            <person name="Stumpf M.P."/>
            <person name="Sudbery P.E."/>
            <person name="Srikantha T."/>
            <person name="Zeng Q."/>
            <person name="Berman J."/>
            <person name="Berriman M."/>
            <person name="Heitman J."/>
            <person name="Gow N.A."/>
            <person name="Lorenz M.C."/>
            <person name="Birren B.W."/>
            <person name="Kellis M."/>
            <person name="Cuomo C.A."/>
        </authorList>
    </citation>
    <scope>NUCLEOTIDE SEQUENCE [LARGE SCALE GENOMIC DNA]</scope>
    <source>
        <strain evidence="4">ATCC 11503 / BCRC 21390 / CBS 2605 / JCM 1781 / NBRC 1676 / NRRL YB-4239</strain>
    </source>
</reference>
<protein>
    <recommendedName>
        <fullName evidence="2">Acyl-CoA thioesterase-like C-terminal domain-containing protein</fullName>
    </recommendedName>
</protein>
<dbReference type="PANTHER" id="PTHR11066">
    <property type="entry name" value="ACYL-COA THIOESTERASE"/>
    <property type="match status" value="1"/>
</dbReference>
<dbReference type="AlphaFoldDB" id="A5DUF0"/>
<dbReference type="PANTHER" id="PTHR11066:SF34">
    <property type="entry name" value="ACYL-COENZYME A THIOESTERASE 8"/>
    <property type="match status" value="1"/>
</dbReference>
<feature type="domain" description="Acyl-CoA thioesterase-like C-terminal" evidence="2">
    <location>
        <begin position="250"/>
        <end position="376"/>
    </location>
</feature>
<dbReference type="GO" id="GO:0047617">
    <property type="term" value="F:fatty acyl-CoA hydrolase activity"/>
    <property type="evidence" value="ECO:0007669"/>
    <property type="project" value="InterPro"/>
</dbReference>
<organism evidence="3 4">
    <name type="scientific">Lodderomyces elongisporus (strain ATCC 11503 / CBS 2605 / JCM 1781 / NBRC 1676 / NRRL YB-4239)</name>
    <name type="common">Yeast</name>
    <name type="synonym">Saccharomyces elongisporus</name>
    <dbReference type="NCBI Taxonomy" id="379508"/>
    <lineage>
        <taxon>Eukaryota</taxon>
        <taxon>Fungi</taxon>
        <taxon>Dikarya</taxon>
        <taxon>Ascomycota</taxon>
        <taxon>Saccharomycotina</taxon>
        <taxon>Pichiomycetes</taxon>
        <taxon>Debaryomycetaceae</taxon>
        <taxon>Candida/Lodderomyces clade</taxon>
        <taxon>Lodderomyces</taxon>
    </lineage>
</organism>
<dbReference type="InterPro" id="IPR029069">
    <property type="entry name" value="HotDog_dom_sf"/>
</dbReference>
<keyword evidence="4" id="KW-1185">Reference proteome</keyword>
<dbReference type="CDD" id="cd03445">
    <property type="entry name" value="Thioesterase_II_repeat2"/>
    <property type="match status" value="1"/>
</dbReference>
<dbReference type="SUPFAM" id="SSF54637">
    <property type="entry name" value="Thioesterase/thiol ester dehydrase-isomerase"/>
    <property type="match status" value="2"/>
</dbReference>